<protein>
    <recommendedName>
        <fullName evidence="7">Protein SMG9</fullName>
    </recommendedName>
</protein>
<dbReference type="InterPro" id="IPR039177">
    <property type="entry name" value="SMG9"/>
</dbReference>
<keyword evidence="6" id="KW-1185">Reference proteome</keyword>
<dbReference type="PANTHER" id="PTHR14270">
    <property type="entry name" value="NONSENSE-MEDIATED MRNA DECAY FACTOR SMG9"/>
    <property type="match status" value="1"/>
</dbReference>
<reference evidence="5" key="2">
    <citation type="submission" date="2022-06" db="UniProtKB">
        <authorList>
            <consortium name="EnsemblMetazoa"/>
        </authorList>
    </citation>
    <scope>IDENTIFICATION</scope>
    <source>
        <strain evidence="5">DF5081</strain>
    </source>
</reference>
<evidence type="ECO:0000313" key="5">
    <source>
        <dbReference type="EnsemblMetazoa" id="CJA15778.1"/>
    </source>
</evidence>
<dbReference type="SUPFAM" id="SSF52540">
    <property type="entry name" value="P-loop containing nucleoside triphosphate hydrolases"/>
    <property type="match status" value="1"/>
</dbReference>
<dbReference type="GO" id="GO:0000184">
    <property type="term" value="P:nuclear-transcribed mRNA catabolic process, nonsense-mediated decay"/>
    <property type="evidence" value="ECO:0007669"/>
    <property type="project" value="UniProtKB-KW"/>
</dbReference>
<reference evidence="6" key="1">
    <citation type="submission" date="2010-08" db="EMBL/GenBank/DDBJ databases">
        <authorList>
            <consortium name="Caenorhabditis japonica Sequencing Consortium"/>
            <person name="Wilson R.K."/>
        </authorList>
    </citation>
    <scope>NUCLEOTIDE SEQUENCE [LARGE SCALE GENOMIC DNA]</scope>
    <source>
        <strain evidence="6">DF5081</strain>
    </source>
</reference>
<feature type="coiled-coil region" evidence="3">
    <location>
        <begin position="305"/>
        <end position="336"/>
    </location>
</feature>
<feature type="region of interest" description="Disordered" evidence="4">
    <location>
        <begin position="1"/>
        <end position="21"/>
    </location>
</feature>
<evidence type="ECO:0008006" key="7">
    <source>
        <dbReference type="Google" id="ProtNLM"/>
    </source>
</evidence>
<evidence type="ECO:0000256" key="3">
    <source>
        <dbReference type="SAM" id="Coils"/>
    </source>
</evidence>
<evidence type="ECO:0000313" key="6">
    <source>
        <dbReference type="Proteomes" id="UP000005237"/>
    </source>
</evidence>
<keyword evidence="3" id="KW-0175">Coiled coil</keyword>
<sequence>MKKVEILKTSRSTTVPDRPATASPVLAPRIVVKPRPTPTDDATIPADPAPRTMREAVRFVTDIGDIMESISEIMTTCPNFNVISAIGPQGSGKSTVLSMLAGNNSRQMYREYYFRPVSREANEQSRHQTILIDIYVTNHQIFLDCQPMHSFSIMEGLPKLIGGKLNDEAAQNDTLRLTAFLLFVSHTVLVVSETHFDKSIIDTIRAAELIRPYLPNFRPKLKIDRKTHLIFIKSKASTIDVQHPVVIREKEELLRLVFQDSKWLKVSEEPFKVLIPLEEIRIRREKLHDGANNENEKEEPDETKLNEFDEAIGRLRDELRRNREEFTVEVAAMDEKKWVEMCREVIRDKTLHKSLKDFEYNRTYTFPGHSQFQLSRRPL</sequence>
<evidence type="ECO:0000256" key="4">
    <source>
        <dbReference type="SAM" id="MobiDB-lite"/>
    </source>
</evidence>
<evidence type="ECO:0000256" key="1">
    <source>
        <dbReference type="ARBA" id="ARBA00007712"/>
    </source>
</evidence>
<dbReference type="PANTHER" id="PTHR14270:SF0">
    <property type="entry name" value="NONSENSE-MEDIATED MRNA DECAY FACTOR SMG9"/>
    <property type="match status" value="1"/>
</dbReference>
<dbReference type="AlphaFoldDB" id="A0A8R1I375"/>
<dbReference type="InterPro" id="IPR027417">
    <property type="entry name" value="P-loop_NTPase"/>
</dbReference>
<proteinExistence type="inferred from homology"/>
<keyword evidence="2" id="KW-0866">Nonsense-mediated mRNA decay</keyword>
<comment type="similarity">
    <text evidence="1">Belongs to the SMG9 family.</text>
</comment>
<dbReference type="EnsemblMetazoa" id="CJA15778.1">
    <property type="protein sequence ID" value="CJA15778.1"/>
    <property type="gene ID" value="WBGene00134982"/>
</dbReference>
<evidence type="ECO:0000256" key="2">
    <source>
        <dbReference type="ARBA" id="ARBA00023161"/>
    </source>
</evidence>
<organism evidence="5 6">
    <name type="scientific">Caenorhabditis japonica</name>
    <dbReference type="NCBI Taxonomy" id="281687"/>
    <lineage>
        <taxon>Eukaryota</taxon>
        <taxon>Metazoa</taxon>
        <taxon>Ecdysozoa</taxon>
        <taxon>Nematoda</taxon>
        <taxon>Chromadorea</taxon>
        <taxon>Rhabditida</taxon>
        <taxon>Rhabditina</taxon>
        <taxon>Rhabditomorpha</taxon>
        <taxon>Rhabditoidea</taxon>
        <taxon>Rhabditidae</taxon>
        <taxon>Peloderinae</taxon>
        <taxon>Caenorhabditis</taxon>
    </lineage>
</organism>
<dbReference type="Proteomes" id="UP000005237">
    <property type="component" value="Unassembled WGS sequence"/>
</dbReference>
<accession>A0A8R1I375</accession>
<name>A0A8R1I375_CAEJA</name>